<dbReference type="WBParaSite" id="Minc3s02593g30805">
    <property type="protein sequence ID" value="Minc3s02593g30805"/>
    <property type="gene ID" value="Minc3s02593g30805"/>
</dbReference>
<keyword evidence="1" id="KW-1133">Transmembrane helix</keyword>
<keyword evidence="1" id="KW-0472">Membrane</keyword>
<sequence>MMQESNIDLNSNPYGPHIQNIFIDNQESPVRVLMAHECVSYYLPSSSSQSFDRSEEEYNDRQILWRSLIKILFMGLFLIVFVIVVFKVIEREVTKRIEMERQQKNSSYRMG</sequence>
<protein>
    <submittedName>
        <fullName evidence="3">Uncharacterized protein</fullName>
    </submittedName>
</protein>
<keyword evidence="1" id="KW-0812">Transmembrane</keyword>
<dbReference type="Proteomes" id="UP000887563">
    <property type="component" value="Unplaced"/>
</dbReference>
<organism evidence="2 3">
    <name type="scientific">Meloidogyne incognita</name>
    <name type="common">Southern root-knot nematode worm</name>
    <name type="synonym">Oxyuris incognita</name>
    <dbReference type="NCBI Taxonomy" id="6306"/>
    <lineage>
        <taxon>Eukaryota</taxon>
        <taxon>Metazoa</taxon>
        <taxon>Ecdysozoa</taxon>
        <taxon>Nematoda</taxon>
        <taxon>Chromadorea</taxon>
        <taxon>Rhabditida</taxon>
        <taxon>Tylenchina</taxon>
        <taxon>Tylenchomorpha</taxon>
        <taxon>Tylenchoidea</taxon>
        <taxon>Meloidogynidae</taxon>
        <taxon>Meloidogyninae</taxon>
        <taxon>Meloidogyne</taxon>
        <taxon>Meloidogyne incognita group</taxon>
    </lineage>
</organism>
<evidence type="ECO:0000256" key="1">
    <source>
        <dbReference type="SAM" id="Phobius"/>
    </source>
</evidence>
<reference evidence="3" key="1">
    <citation type="submission" date="2022-11" db="UniProtKB">
        <authorList>
            <consortium name="WormBaseParasite"/>
        </authorList>
    </citation>
    <scope>IDENTIFICATION</scope>
</reference>
<keyword evidence="2" id="KW-1185">Reference proteome</keyword>
<feature type="transmembrane region" description="Helical" evidence="1">
    <location>
        <begin position="68"/>
        <end position="89"/>
    </location>
</feature>
<evidence type="ECO:0000313" key="3">
    <source>
        <dbReference type="WBParaSite" id="Minc3s02593g30805"/>
    </source>
</evidence>
<name>A0A914MZU9_MELIC</name>
<proteinExistence type="predicted"/>
<evidence type="ECO:0000313" key="2">
    <source>
        <dbReference type="Proteomes" id="UP000887563"/>
    </source>
</evidence>
<dbReference type="AlphaFoldDB" id="A0A914MZU9"/>
<accession>A0A914MZU9</accession>